<organism evidence="2 3">
    <name type="scientific">Methanoregula boonei (strain DSM 21154 / JCM 14090 / 6A8)</name>
    <dbReference type="NCBI Taxonomy" id="456442"/>
    <lineage>
        <taxon>Archaea</taxon>
        <taxon>Methanobacteriati</taxon>
        <taxon>Methanobacteriota</taxon>
        <taxon>Stenosarchaea group</taxon>
        <taxon>Methanomicrobia</taxon>
        <taxon>Methanomicrobiales</taxon>
        <taxon>Methanoregulaceae</taxon>
        <taxon>Methanoregula</taxon>
    </lineage>
</organism>
<dbReference type="Pfam" id="PF13847">
    <property type="entry name" value="Methyltransf_31"/>
    <property type="match status" value="1"/>
</dbReference>
<name>A7I5A0_METB6</name>
<keyword evidence="2" id="KW-0808">Transferase</keyword>
<dbReference type="KEGG" id="mbn:Mboo_0391"/>
<gene>
    <name evidence="2" type="ordered locus">Mboo_0391</name>
</gene>
<dbReference type="CDD" id="cd02440">
    <property type="entry name" value="AdoMet_MTases"/>
    <property type="match status" value="1"/>
</dbReference>
<dbReference type="GO" id="GO:0032259">
    <property type="term" value="P:methylation"/>
    <property type="evidence" value="ECO:0007669"/>
    <property type="project" value="UniProtKB-KW"/>
</dbReference>
<dbReference type="OrthoDB" id="1018at2157"/>
<evidence type="ECO:0000259" key="1">
    <source>
        <dbReference type="Pfam" id="PF13847"/>
    </source>
</evidence>
<dbReference type="SUPFAM" id="SSF53335">
    <property type="entry name" value="S-adenosyl-L-methionine-dependent methyltransferases"/>
    <property type="match status" value="1"/>
</dbReference>
<dbReference type="HOGENOM" id="CLU_062440_0_0_2"/>
<dbReference type="PANTHER" id="PTHR43861">
    <property type="entry name" value="TRANS-ACONITATE 2-METHYLTRANSFERASE-RELATED"/>
    <property type="match status" value="1"/>
</dbReference>
<dbReference type="GO" id="GO:0008168">
    <property type="term" value="F:methyltransferase activity"/>
    <property type="evidence" value="ECO:0007669"/>
    <property type="project" value="UniProtKB-KW"/>
</dbReference>
<keyword evidence="2" id="KW-0489">Methyltransferase</keyword>
<dbReference type="InterPro" id="IPR029063">
    <property type="entry name" value="SAM-dependent_MTases_sf"/>
</dbReference>
<dbReference type="eggNOG" id="arCOG01779">
    <property type="taxonomic scope" value="Archaea"/>
</dbReference>
<reference evidence="2" key="1">
    <citation type="submission" date="2007-07" db="EMBL/GenBank/DDBJ databases">
        <title>Complete sequence of Candidatus Methanoregula boonei 6A8.</title>
        <authorList>
            <consortium name="US DOE Joint Genome Institute"/>
            <person name="Copeland A."/>
            <person name="Lucas S."/>
            <person name="Lapidus A."/>
            <person name="Barry K."/>
            <person name="Glavina del Rio T."/>
            <person name="Dalin E."/>
            <person name="Tice H."/>
            <person name="Pitluck S."/>
            <person name="Meincke L."/>
            <person name="Brettin T."/>
            <person name="Bruce D."/>
            <person name="Detter J.C."/>
            <person name="Han C."/>
            <person name="Tapia R."/>
            <person name="Gilna P."/>
            <person name="Schmutz J."/>
            <person name="Larimer F."/>
            <person name="Land M."/>
            <person name="Hauser L."/>
            <person name="Kyrpides N."/>
            <person name="Kim E."/>
            <person name="Zinder S."/>
            <person name="Richardson P."/>
        </authorList>
    </citation>
    <scope>NUCLEOTIDE SEQUENCE [LARGE SCALE GENOMIC DNA]</scope>
    <source>
        <strain evidence="2">6A8</strain>
    </source>
</reference>
<protein>
    <submittedName>
        <fullName evidence="2">Methyltransferase type 11</fullName>
    </submittedName>
</protein>
<feature type="domain" description="Methyltransferase" evidence="1">
    <location>
        <begin position="44"/>
        <end position="159"/>
    </location>
</feature>
<dbReference type="Gene3D" id="3.40.50.150">
    <property type="entry name" value="Vaccinia Virus protein VP39"/>
    <property type="match status" value="1"/>
</dbReference>
<sequence length="278" mass="30795">MKTKISDNNLRGRDLGQGLVRKESLTDSVDDMTKRMLVDAGIGPGMHVLDVGCGSGDVSHLLAKLVGKEGHVIGIDRDGPSLEIARDRIRKLDLPNITFIQRDICELSPEPGQFDAAVARRVIMYLPEPVDAIRRISATLRPGGVVAFLEHDNTMVPGRLKPLPLQEKVNGWIRKTIEKEGANTHIGFDLPFILESAGLTVEHIRAESIIQTPQTNYPTVAIIRAMLPRIIQKGVATEEEIDLETLEQRLIDERTKASSLYVSDMVFTLWARKPGIPE</sequence>
<dbReference type="GeneID" id="5410622"/>
<dbReference type="InterPro" id="IPR025714">
    <property type="entry name" value="Methyltranfer_dom"/>
</dbReference>
<evidence type="ECO:0000313" key="2">
    <source>
        <dbReference type="EMBL" id="ABS54911.1"/>
    </source>
</evidence>
<proteinExistence type="predicted"/>
<dbReference type="AlphaFoldDB" id="A7I5A0"/>
<keyword evidence="3" id="KW-1185">Reference proteome</keyword>
<dbReference type="STRING" id="456442.Mboo_0391"/>
<dbReference type="RefSeq" id="WP_011991399.1">
    <property type="nucleotide sequence ID" value="NC_009712.1"/>
</dbReference>
<dbReference type="Proteomes" id="UP000002408">
    <property type="component" value="Chromosome"/>
</dbReference>
<evidence type="ECO:0000313" key="3">
    <source>
        <dbReference type="Proteomes" id="UP000002408"/>
    </source>
</evidence>
<dbReference type="EMBL" id="CP000780">
    <property type="protein sequence ID" value="ABS54911.1"/>
    <property type="molecule type" value="Genomic_DNA"/>
</dbReference>
<accession>A7I5A0</accession>